<reference evidence="1 2" key="1">
    <citation type="submission" date="2014-04" db="EMBL/GenBank/DDBJ databases">
        <authorList>
            <consortium name="DOE Joint Genome Institute"/>
            <person name="Kuo A."/>
            <person name="Kohler A."/>
            <person name="Costa M.D."/>
            <person name="Nagy L.G."/>
            <person name="Floudas D."/>
            <person name="Copeland A."/>
            <person name="Barry K.W."/>
            <person name="Cichocki N."/>
            <person name="Veneault-Fourrey C."/>
            <person name="LaButti K."/>
            <person name="Lindquist E.A."/>
            <person name="Lipzen A."/>
            <person name="Lundell T."/>
            <person name="Morin E."/>
            <person name="Murat C."/>
            <person name="Sun H."/>
            <person name="Tunlid A."/>
            <person name="Henrissat B."/>
            <person name="Grigoriev I.V."/>
            <person name="Hibbett D.S."/>
            <person name="Martin F."/>
            <person name="Nordberg H.P."/>
            <person name="Cantor M.N."/>
            <person name="Hua S.X."/>
        </authorList>
    </citation>
    <scope>NUCLEOTIDE SEQUENCE [LARGE SCALE GENOMIC DNA]</scope>
    <source>
        <strain evidence="1 2">Marx 270</strain>
    </source>
</reference>
<gene>
    <name evidence="1" type="ORF">M404DRAFT_1008936</name>
</gene>
<reference evidence="2" key="2">
    <citation type="submission" date="2015-01" db="EMBL/GenBank/DDBJ databases">
        <title>Evolutionary Origins and Diversification of the Mycorrhizal Mutualists.</title>
        <authorList>
            <consortium name="DOE Joint Genome Institute"/>
            <consortium name="Mycorrhizal Genomics Consortium"/>
            <person name="Kohler A."/>
            <person name="Kuo A."/>
            <person name="Nagy L.G."/>
            <person name="Floudas D."/>
            <person name="Copeland A."/>
            <person name="Barry K.W."/>
            <person name="Cichocki N."/>
            <person name="Veneault-Fourrey C."/>
            <person name="LaButti K."/>
            <person name="Lindquist E.A."/>
            <person name="Lipzen A."/>
            <person name="Lundell T."/>
            <person name="Morin E."/>
            <person name="Murat C."/>
            <person name="Riley R."/>
            <person name="Ohm R."/>
            <person name="Sun H."/>
            <person name="Tunlid A."/>
            <person name="Henrissat B."/>
            <person name="Grigoriev I.V."/>
            <person name="Hibbett D.S."/>
            <person name="Martin F."/>
        </authorList>
    </citation>
    <scope>NUCLEOTIDE SEQUENCE [LARGE SCALE GENOMIC DNA]</scope>
    <source>
        <strain evidence="2">Marx 270</strain>
    </source>
</reference>
<keyword evidence="2" id="KW-1185">Reference proteome</keyword>
<dbReference type="AlphaFoldDB" id="A0A0C3I8I7"/>
<name>A0A0C3I8I7_PISTI</name>
<proteinExistence type="predicted"/>
<protein>
    <submittedName>
        <fullName evidence="1">Uncharacterized protein</fullName>
    </submittedName>
</protein>
<dbReference type="Proteomes" id="UP000054217">
    <property type="component" value="Unassembled WGS sequence"/>
</dbReference>
<organism evidence="1 2">
    <name type="scientific">Pisolithus tinctorius Marx 270</name>
    <dbReference type="NCBI Taxonomy" id="870435"/>
    <lineage>
        <taxon>Eukaryota</taxon>
        <taxon>Fungi</taxon>
        <taxon>Dikarya</taxon>
        <taxon>Basidiomycota</taxon>
        <taxon>Agaricomycotina</taxon>
        <taxon>Agaricomycetes</taxon>
        <taxon>Agaricomycetidae</taxon>
        <taxon>Boletales</taxon>
        <taxon>Sclerodermatineae</taxon>
        <taxon>Pisolithaceae</taxon>
        <taxon>Pisolithus</taxon>
    </lineage>
</organism>
<dbReference type="InParanoid" id="A0A0C3I8I7"/>
<dbReference type="EMBL" id="KN832170">
    <property type="protein sequence ID" value="KIN93422.1"/>
    <property type="molecule type" value="Genomic_DNA"/>
</dbReference>
<evidence type="ECO:0000313" key="2">
    <source>
        <dbReference type="Proteomes" id="UP000054217"/>
    </source>
</evidence>
<accession>A0A0C3I8I7</accession>
<dbReference type="HOGENOM" id="CLU_3093120_0_0_1"/>
<evidence type="ECO:0000313" key="1">
    <source>
        <dbReference type="EMBL" id="KIN93422.1"/>
    </source>
</evidence>
<feature type="non-terminal residue" evidence="1">
    <location>
        <position position="52"/>
    </location>
</feature>
<sequence length="52" mass="6210">MKLLIREEGKPRDAYKPVRLWDRPDDDRMARRLEHSIARTTGELTLIIAIHR</sequence>